<proteinExistence type="predicted"/>
<feature type="domain" description="HTH tetR-type" evidence="3">
    <location>
        <begin position="23"/>
        <end position="83"/>
    </location>
</feature>
<dbReference type="Proteomes" id="UP001595957">
    <property type="component" value="Unassembled WGS sequence"/>
</dbReference>
<dbReference type="Pfam" id="PF00440">
    <property type="entry name" value="TetR_N"/>
    <property type="match status" value="1"/>
</dbReference>
<evidence type="ECO:0000313" key="5">
    <source>
        <dbReference type="Proteomes" id="UP001595957"/>
    </source>
</evidence>
<sequence length="216" mass="24189">MTATKIEKAFKPKRGRPDAKQVAAIDEAILATASRMFLESGYDTVAMENIATATGVSKGTLYARYPSKEALFTKVIQDRVDKWSAVSSQEDYLLTDDIGERLYHHARTIARSFLQADVQAFKRLTLAYRDRFPELAKALYEAGYVYIVQLISRDIQEAARRDGIPVRNPDVIARLFVSTISGWEVQESSCGPVAEEDILKAARDTVDLFMAARASW</sequence>
<keyword evidence="1 2" id="KW-0238">DNA-binding</keyword>
<dbReference type="InterPro" id="IPR001647">
    <property type="entry name" value="HTH_TetR"/>
</dbReference>
<organism evidence="4 5">
    <name type="scientific">Sphingobium tyrosinilyticum</name>
    <dbReference type="NCBI Taxonomy" id="2715436"/>
    <lineage>
        <taxon>Bacteria</taxon>
        <taxon>Pseudomonadati</taxon>
        <taxon>Pseudomonadota</taxon>
        <taxon>Alphaproteobacteria</taxon>
        <taxon>Sphingomonadales</taxon>
        <taxon>Sphingomonadaceae</taxon>
        <taxon>Sphingobium</taxon>
    </lineage>
</organism>
<dbReference type="PANTHER" id="PTHR30055">
    <property type="entry name" value="HTH-TYPE TRANSCRIPTIONAL REGULATOR RUTR"/>
    <property type="match status" value="1"/>
</dbReference>
<dbReference type="PRINTS" id="PR00455">
    <property type="entry name" value="HTHTETR"/>
</dbReference>
<evidence type="ECO:0000256" key="2">
    <source>
        <dbReference type="PROSITE-ProRule" id="PRU00335"/>
    </source>
</evidence>
<dbReference type="SUPFAM" id="SSF48498">
    <property type="entry name" value="Tetracyclin repressor-like, C-terminal domain"/>
    <property type="match status" value="1"/>
</dbReference>
<dbReference type="InterPro" id="IPR050109">
    <property type="entry name" value="HTH-type_TetR-like_transc_reg"/>
</dbReference>
<gene>
    <name evidence="4" type="ORF">ACFO3E_12485</name>
</gene>
<feature type="DNA-binding region" description="H-T-H motif" evidence="2">
    <location>
        <begin position="46"/>
        <end position="65"/>
    </location>
</feature>
<dbReference type="PANTHER" id="PTHR30055:SF146">
    <property type="entry name" value="HTH-TYPE TRANSCRIPTIONAL DUAL REGULATOR CECR"/>
    <property type="match status" value="1"/>
</dbReference>
<dbReference type="InterPro" id="IPR009057">
    <property type="entry name" value="Homeodomain-like_sf"/>
</dbReference>
<dbReference type="Pfam" id="PF14246">
    <property type="entry name" value="TetR_C_7"/>
    <property type="match status" value="1"/>
</dbReference>
<reference evidence="5" key="1">
    <citation type="journal article" date="2019" name="Int. J. Syst. Evol. Microbiol.">
        <title>The Global Catalogue of Microorganisms (GCM) 10K type strain sequencing project: providing services to taxonomists for standard genome sequencing and annotation.</title>
        <authorList>
            <consortium name="The Broad Institute Genomics Platform"/>
            <consortium name="The Broad Institute Genome Sequencing Center for Infectious Disease"/>
            <person name="Wu L."/>
            <person name="Ma J."/>
        </authorList>
    </citation>
    <scope>NUCLEOTIDE SEQUENCE [LARGE SCALE GENOMIC DNA]</scope>
    <source>
        <strain evidence="5">NBRC 103632</strain>
    </source>
</reference>
<comment type="caution">
    <text evidence="4">The sequence shown here is derived from an EMBL/GenBank/DDBJ whole genome shotgun (WGS) entry which is preliminary data.</text>
</comment>
<dbReference type="EMBL" id="JBHSFZ010000025">
    <property type="protein sequence ID" value="MFC4595006.1"/>
    <property type="molecule type" value="Genomic_DNA"/>
</dbReference>
<evidence type="ECO:0000259" key="3">
    <source>
        <dbReference type="PROSITE" id="PS50977"/>
    </source>
</evidence>
<name>A0ABV9F2R6_9SPHN</name>
<dbReference type="InterPro" id="IPR036271">
    <property type="entry name" value="Tet_transcr_reg_TetR-rel_C_sf"/>
</dbReference>
<accession>A0ABV9F2R6</accession>
<protein>
    <submittedName>
        <fullName evidence="4">TetR/AcrR family transcriptional regulator</fullName>
    </submittedName>
</protein>
<keyword evidence="5" id="KW-1185">Reference proteome</keyword>
<dbReference type="SUPFAM" id="SSF46689">
    <property type="entry name" value="Homeodomain-like"/>
    <property type="match status" value="1"/>
</dbReference>
<dbReference type="InterPro" id="IPR039536">
    <property type="entry name" value="TetR_C_Proteobacteria"/>
</dbReference>
<dbReference type="PROSITE" id="PS50977">
    <property type="entry name" value="HTH_TETR_2"/>
    <property type="match status" value="1"/>
</dbReference>
<evidence type="ECO:0000313" key="4">
    <source>
        <dbReference type="EMBL" id="MFC4595006.1"/>
    </source>
</evidence>
<evidence type="ECO:0000256" key="1">
    <source>
        <dbReference type="ARBA" id="ARBA00023125"/>
    </source>
</evidence>
<dbReference type="Gene3D" id="1.10.357.10">
    <property type="entry name" value="Tetracycline Repressor, domain 2"/>
    <property type="match status" value="1"/>
</dbReference>
<dbReference type="RefSeq" id="WP_380805080.1">
    <property type="nucleotide sequence ID" value="NZ_JBHSFZ010000025.1"/>
</dbReference>